<dbReference type="CDD" id="cd02209">
    <property type="entry name" value="cupin_XRE_C"/>
    <property type="match status" value="1"/>
</dbReference>
<evidence type="ECO:0000313" key="3">
    <source>
        <dbReference type="EMBL" id="SIO05789.1"/>
    </source>
</evidence>
<reference evidence="4" key="1">
    <citation type="submission" date="2016-11" db="EMBL/GenBank/DDBJ databases">
        <authorList>
            <person name="Varghese N."/>
            <person name="Submissions S."/>
        </authorList>
    </citation>
    <scope>NUCLEOTIDE SEQUENCE [LARGE SCALE GENOMIC DNA]</scope>
    <source>
        <strain evidence="4">DSM 8595</strain>
    </source>
</reference>
<dbReference type="InterPro" id="IPR013096">
    <property type="entry name" value="Cupin_2"/>
</dbReference>
<dbReference type="CDD" id="cd00093">
    <property type="entry name" value="HTH_XRE"/>
    <property type="match status" value="1"/>
</dbReference>
<dbReference type="GO" id="GO:0005829">
    <property type="term" value="C:cytosol"/>
    <property type="evidence" value="ECO:0007669"/>
    <property type="project" value="TreeGrafter"/>
</dbReference>
<keyword evidence="4" id="KW-1185">Reference proteome</keyword>
<organism evidence="3 4">
    <name type="scientific">Agromyces cerinus subsp. cerinus</name>
    <dbReference type="NCBI Taxonomy" id="232089"/>
    <lineage>
        <taxon>Bacteria</taxon>
        <taxon>Bacillati</taxon>
        <taxon>Actinomycetota</taxon>
        <taxon>Actinomycetes</taxon>
        <taxon>Micrococcales</taxon>
        <taxon>Microbacteriaceae</taxon>
        <taxon>Agromyces</taxon>
    </lineage>
</organism>
<protein>
    <submittedName>
        <fullName evidence="3">Transcriptional regulator, XRE family with cupin sensor</fullName>
    </submittedName>
</protein>
<dbReference type="Pfam" id="PF07883">
    <property type="entry name" value="Cupin_2"/>
    <property type="match status" value="1"/>
</dbReference>
<feature type="domain" description="HTH cro/C1-type" evidence="2">
    <location>
        <begin position="19"/>
        <end position="73"/>
    </location>
</feature>
<dbReference type="InterPro" id="IPR010982">
    <property type="entry name" value="Lambda_DNA-bd_dom_sf"/>
</dbReference>
<dbReference type="SUPFAM" id="SSF51182">
    <property type="entry name" value="RmlC-like cupins"/>
    <property type="match status" value="1"/>
</dbReference>
<dbReference type="Gene3D" id="2.60.120.10">
    <property type="entry name" value="Jelly Rolls"/>
    <property type="match status" value="1"/>
</dbReference>
<dbReference type="InterPro" id="IPR014710">
    <property type="entry name" value="RmlC-like_jellyroll"/>
</dbReference>
<dbReference type="Gene3D" id="1.10.260.40">
    <property type="entry name" value="lambda repressor-like DNA-binding domains"/>
    <property type="match status" value="1"/>
</dbReference>
<evidence type="ECO:0000313" key="4">
    <source>
        <dbReference type="Proteomes" id="UP000184699"/>
    </source>
</evidence>
<dbReference type="PANTHER" id="PTHR46797:SF1">
    <property type="entry name" value="METHYLPHOSPHONATE SYNTHASE"/>
    <property type="match status" value="1"/>
</dbReference>
<dbReference type="OrthoDB" id="9814751at2"/>
<evidence type="ECO:0000256" key="1">
    <source>
        <dbReference type="ARBA" id="ARBA00023125"/>
    </source>
</evidence>
<sequence>MRPMPLEPNSRRVAIGSRLRAARQAQQLTIDEVARVTGLTKGFLSRVERDMTSPSVSSLITLCDVLSISVGSLFEAPDVQFVPAGTGPRINLGGVDTEERLLSARGESKVQVIRSVIQPGGHGGDELYAVAAEVDVLHVLSGTMQVRFSDQDWELGPGDSLTFNGHEPHSWRTLGDAGAEVIWVLAPALWSA</sequence>
<proteinExistence type="predicted"/>
<dbReference type="InterPro" id="IPR001387">
    <property type="entry name" value="Cro/C1-type_HTH"/>
</dbReference>
<dbReference type="Proteomes" id="UP000184699">
    <property type="component" value="Unassembled WGS sequence"/>
</dbReference>
<accession>A0A1N6GDY6</accession>
<dbReference type="GO" id="GO:0003700">
    <property type="term" value="F:DNA-binding transcription factor activity"/>
    <property type="evidence" value="ECO:0007669"/>
    <property type="project" value="TreeGrafter"/>
</dbReference>
<dbReference type="Pfam" id="PF01381">
    <property type="entry name" value="HTH_3"/>
    <property type="match status" value="1"/>
</dbReference>
<keyword evidence="1" id="KW-0238">DNA-binding</keyword>
<name>A0A1N6GDY6_9MICO</name>
<dbReference type="InterPro" id="IPR011051">
    <property type="entry name" value="RmlC_Cupin_sf"/>
</dbReference>
<dbReference type="RefSeq" id="WP_074261019.1">
    <property type="nucleotide sequence ID" value="NZ_FSRJ01000003.1"/>
</dbReference>
<dbReference type="EMBL" id="FSRJ01000003">
    <property type="protein sequence ID" value="SIO05789.1"/>
    <property type="molecule type" value="Genomic_DNA"/>
</dbReference>
<dbReference type="STRING" id="232089.SAMN05443544_2500"/>
<dbReference type="GO" id="GO:0003677">
    <property type="term" value="F:DNA binding"/>
    <property type="evidence" value="ECO:0007669"/>
    <property type="project" value="UniProtKB-KW"/>
</dbReference>
<dbReference type="PROSITE" id="PS50943">
    <property type="entry name" value="HTH_CROC1"/>
    <property type="match status" value="1"/>
</dbReference>
<dbReference type="SUPFAM" id="SSF47413">
    <property type="entry name" value="lambda repressor-like DNA-binding domains"/>
    <property type="match status" value="1"/>
</dbReference>
<dbReference type="AlphaFoldDB" id="A0A1N6GDY6"/>
<evidence type="ECO:0000259" key="2">
    <source>
        <dbReference type="PROSITE" id="PS50943"/>
    </source>
</evidence>
<gene>
    <name evidence="3" type="ORF">SAMN05443544_2500</name>
</gene>
<dbReference type="SMART" id="SM00530">
    <property type="entry name" value="HTH_XRE"/>
    <property type="match status" value="1"/>
</dbReference>
<dbReference type="InterPro" id="IPR050807">
    <property type="entry name" value="TransReg_Diox_bact_type"/>
</dbReference>
<dbReference type="PANTHER" id="PTHR46797">
    <property type="entry name" value="HTH-TYPE TRANSCRIPTIONAL REGULATOR"/>
    <property type="match status" value="1"/>
</dbReference>